<gene>
    <name evidence="12" type="ORF">Q7A36_36095</name>
</gene>
<dbReference type="PROSITE" id="PS51900">
    <property type="entry name" value="CB"/>
    <property type="match status" value="1"/>
</dbReference>
<dbReference type="Proteomes" id="UP001243009">
    <property type="component" value="Unassembled WGS sequence"/>
</dbReference>
<organism evidence="12 13">
    <name type="scientific">Paracraurococcus lichenis</name>
    <dbReference type="NCBI Taxonomy" id="3064888"/>
    <lineage>
        <taxon>Bacteria</taxon>
        <taxon>Pseudomonadati</taxon>
        <taxon>Pseudomonadota</taxon>
        <taxon>Alphaproteobacteria</taxon>
        <taxon>Acetobacterales</taxon>
        <taxon>Roseomonadaceae</taxon>
        <taxon>Paracraurococcus</taxon>
    </lineage>
</organism>
<evidence type="ECO:0000256" key="1">
    <source>
        <dbReference type="ARBA" id="ARBA00004496"/>
    </source>
</evidence>
<evidence type="ECO:0000256" key="9">
    <source>
        <dbReference type="PROSITE-ProRule" id="PRU01248"/>
    </source>
</evidence>
<evidence type="ECO:0000259" key="11">
    <source>
        <dbReference type="PROSITE" id="PS51900"/>
    </source>
</evidence>
<comment type="subcellular location">
    <subcellularLocation>
        <location evidence="1">Cytoplasm</location>
    </subcellularLocation>
</comment>
<keyword evidence="4" id="KW-0159">Chromosome partition</keyword>
<dbReference type="PANTHER" id="PTHR30349:SF77">
    <property type="entry name" value="TYROSINE RECOMBINASE XERC"/>
    <property type="match status" value="1"/>
</dbReference>
<accession>A0ABT9EC42</accession>
<dbReference type="Pfam" id="PF02899">
    <property type="entry name" value="Phage_int_SAM_1"/>
    <property type="match status" value="1"/>
</dbReference>
<keyword evidence="2" id="KW-0963">Cytoplasm</keyword>
<keyword evidence="6 9" id="KW-0238">DNA-binding</keyword>
<protein>
    <submittedName>
        <fullName evidence="12">Tyrosine-type recombinase/integrase</fullName>
    </submittedName>
</protein>
<name>A0ABT9EC42_9PROT</name>
<dbReference type="Gene3D" id="1.10.150.130">
    <property type="match status" value="1"/>
</dbReference>
<keyword evidence="13" id="KW-1185">Reference proteome</keyword>
<sequence>MSDTSAVAVTAEMPVAVPIQQADTDETLIGLWLNGRSRHTIRAYEADVRAFLAHAGKPIRAVTIGDVQAFGNSLADLASATRARRLSSVKSLLAFAHRLGYVTFDVGAPVKLPPVKATLGERIMDESAVHRMLALEQDPRNHCMLRLLYLGGLRISEICGLCWRDLVARGDAGQVTVFGKGGKTRVVLLQPSIWAELSGLRLLANGDEAVFRSRKGGALDPSQVHRIVKAAAARAGLPPEVSAHWLRHAHASHALDRGAPISLVKTTLGHASVATTDRYVHARPNDSSARYLAG</sequence>
<comment type="caution">
    <text evidence="12">The sequence shown here is derived from an EMBL/GenBank/DDBJ whole genome shotgun (WGS) entry which is preliminary data.</text>
</comment>
<dbReference type="InterPro" id="IPR011010">
    <property type="entry name" value="DNA_brk_join_enz"/>
</dbReference>
<dbReference type="InterPro" id="IPR004107">
    <property type="entry name" value="Integrase_SAM-like_N"/>
</dbReference>
<dbReference type="InterPro" id="IPR010998">
    <property type="entry name" value="Integrase_recombinase_N"/>
</dbReference>
<evidence type="ECO:0000313" key="12">
    <source>
        <dbReference type="EMBL" id="MDO9713788.1"/>
    </source>
</evidence>
<keyword evidence="7" id="KW-0233">DNA recombination</keyword>
<dbReference type="PROSITE" id="PS51898">
    <property type="entry name" value="TYR_RECOMBINASE"/>
    <property type="match status" value="1"/>
</dbReference>
<evidence type="ECO:0000256" key="7">
    <source>
        <dbReference type="ARBA" id="ARBA00023172"/>
    </source>
</evidence>
<dbReference type="InterPro" id="IPR013762">
    <property type="entry name" value="Integrase-like_cat_sf"/>
</dbReference>
<evidence type="ECO:0000259" key="10">
    <source>
        <dbReference type="PROSITE" id="PS51898"/>
    </source>
</evidence>
<feature type="domain" description="Tyr recombinase" evidence="10">
    <location>
        <begin position="119"/>
        <end position="292"/>
    </location>
</feature>
<dbReference type="Gene3D" id="1.10.443.10">
    <property type="entry name" value="Intergrase catalytic core"/>
    <property type="match status" value="1"/>
</dbReference>
<reference evidence="12 13" key="1">
    <citation type="submission" date="2023-08" db="EMBL/GenBank/DDBJ databases">
        <title>The draft genome sequence of Paracraurococcus sp. LOR1-02.</title>
        <authorList>
            <person name="Kingkaew E."/>
            <person name="Tanasupawat S."/>
        </authorList>
    </citation>
    <scope>NUCLEOTIDE SEQUENCE [LARGE SCALE GENOMIC DNA]</scope>
    <source>
        <strain evidence="12 13">LOR1-02</strain>
    </source>
</reference>
<evidence type="ECO:0000256" key="2">
    <source>
        <dbReference type="ARBA" id="ARBA00022490"/>
    </source>
</evidence>
<keyword evidence="3" id="KW-0132">Cell division</keyword>
<evidence type="ECO:0000256" key="3">
    <source>
        <dbReference type="ARBA" id="ARBA00022618"/>
    </source>
</evidence>
<evidence type="ECO:0000256" key="8">
    <source>
        <dbReference type="ARBA" id="ARBA00023306"/>
    </source>
</evidence>
<dbReference type="SUPFAM" id="SSF56349">
    <property type="entry name" value="DNA breaking-rejoining enzymes"/>
    <property type="match status" value="1"/>
</dbReference>
<dbReference type="Pfam" id="PF00589">
    <property type="entry name" value="Phage_integrase"/>
    <property type="match status" value="1"/>
</dbReference>
<keyword evidence="8" id="KW-0131">Cell cycle</keyword>
<evidence type="ECO:0000256" key="5">
    <source>
        <dbReference type="ARBA" id="ARBA00022908"/>
    </source>
</evidence>
<dbReference type="InterPro" id="IPR044068">
    <property type="entry name" value="CB"/>
</dbReference>
<evidence type="ECO:0000256" key="4">
    <source>
        <dbReference type="ARBA" id="ARBA00022829"/>
    </source>
</evidence>
<evidence type="ECO:0000256" key="6">
    <source>
        <dbReference type="ARBA" id="ARBA00023125"/>
    </source>
</evidence>
<feature type="domain" description="Core-binding (CB)" evidence="11">
    <location>
        <begin position="23"/>
        <end position="97"/>
    </location>
</feature>
<dbReference type="EMBL" id="JAUTWS010000121">
    <property type="protein sequence ID" value="MDO9713788.1"/>
    <property type="molecule type" value="Genomic_DNA"/>
</dbReference>
<proteinExistence type="predicted"/>
<dbReference type="InterPro" id="IPR050090">
    <property type="entry name" value="Tyrosine_recombinase_XerCD"/>
</dbReference>
<dbReference type="InterPro" id="IPR002104">
    <property type="entry name" value="Integrase_catalytic"/>
</dbReference>
<keyword evidence="5" id="KW-0229">DNA integration</keyword>
<evidence type="ECO:0000313" key="13">
    <source>
        <dbReference type="Proteomes" id="UP001243009"/>
    </source>
</evidence>
<dbReference type="PANTHER" id="PTHR30349">
    <property type="entry name" value="PHAGE INTEGRASE-RELATED"/>
    <property type="match status" value="1"/>
</dbReference>